<comment type="caution">
    <text evidence="2">The sequence shown here is derived from an EMBL/GenBank/DDBJ whole genome shotgun (WGS) entry which is preliminary data.</text>
</comment>
<organism evidence="2 3">
    <name type="scientific">Euphydryas editha</name>
    <name type="common">Edith's checkerspot</name>
    <dbReference type="NCBI Taxonomy" id="104508"/>
    <lineage>
        <taxon>Eukaryota</taxon>
        <taxon>Metazoa</taxon>
        <taxon>Ecdysozoa</taxon>
        <taxon>Arthropoda</taxon>
        <taxon>Hexapoda</taxon>
        <taxon>Insecta</taxon>
        <taxon>Pterygota</taxon>
        <taxon>Neoptera</taxon>
        <taxon>Endopterygota</taxon>
        <taxon>Lepidoptera</taxon>
        <taxon>Glossata</taxon>
        <taxon>Ditrysia</taxon>
        <taxon>Papilionoidea</taxon>
        <taxon>Nymphalidae</taxon>
        <taxon>Nymphalinae</taxon>
        <taxon>Euphydryas</taxon>
    </lineage>
</organism>
<proteinExistence type="predicted"/>
<evidence type="ECO:0000313" key="3">
    <source>
        <dbReference type="Proteomes" id="UP001153954"/>
    </source>
</evidence>
<dbReference type="Proteomes" id="UP001153954">
    <property type="component" value="Unassembled WGS sequence"/>
</dbReference>
<feature type="region of interest" description="Disordered" evidence="1">
    <location>
        <begin position="1"/>
        <end position="29"/>
    </location>
</feature>
<reference evidence="2" key="1">
    <citation type="submission" date="2022-03" db="EMBL/GenBank/DDBJ databases">
        <authorList>
            <person name="Tunstrom K."/>
        </authorList>
    </citation>
    <scope>NUCLEOTIDE SEQUENCE</scope>
</reference>
<gene>
    <name evidence="2" type="ORF">EEDITHA_LOCUS20131</name>
</gene>
<accession>A0AAU9V6U2</accession>
<dbReference type="AlphaFoldDB" id="A0AAU9V6U2"/>
<sequence length="94" mass="10246">MRASVAAFEETVRDETPPAHDVPSPPACPARQGRRYLKSLLEKQRYISPLQHTVIKNKAETTHSCIAVGEKGKAAWRAAGCGLRRAMALVASHP</sequence>
<evidence type="ECO:0000256" key="1">
    <source>
        <dbReference type="SAM" id="MobiDB-lite"/>
    </source>
</evidence>
<evidence type="ECO:0000313" key="2">
    <source>
        <dbReference type="EMBL" id="CAH2105933.1"/>
    </source>
</evidence>
<keyword evidence="3" id="KW-1185">Reference proteome</keyword>
<dbReference type="EMBL" id="CAKOGL010000028">
    <property type="protein sequence ID" value="CAH2105933.1"/>
    <property type="molecule type" value="Genomic_DNA"/>
</dbReference>
<protein>
    <submittedName>
        <fullName evidence="2">Uncharacterized protein</fullName>
    </submittedName>
</protein>
<name>A0AAU9V6U2_EUPED</name>